<evidence type="ECO:0000313" key="2">
    <source>
        <dbReference type="Proteomes" id="UP000236910"/>
    </source>
</evidence>
<protein>
    <submittedName>
        <fullName evidence="1">Uncharacterized protein</fullName>
    </submittedName>
</protein>
<dbReference type="AlphaFoldDB" id="A0A2J6X7V4"/>
<dbReference type="Proteomes" id="UP000236910">
    <property type="component" value="Unassembled WGS sequence"/>
</dbReference>
<accession>A0A2J6X7V4</accession>
<evidence type="ECO:0000313" key="1">
    <source>
        <dbReference type="EMBL" id="PMP83159.1"/>
    </source>
</evidence>
<proteinExistence type="predicted"/>
<dbReference type="EMBL" id="PNIX01000133">
    <property type="protein sequence ID" value="PMP83159.1"/>
    <property type="molecule type" value="Genomic_DNA"/>
</dbReference>
<sequence>MIITAIKRGDILYVYAEGNRVLWTIGCGPECELMGYTSTTVTIRRGNIAYVYNEKGHLVSTTQAR</sequence>
<name>A0A2J6X7V4_9BACT</name>
<gene>
    <name evidence="1" type="ORF">C0175_02360</name>
</gene>
<comment type="caution">
    <text evidence="1">The sequence shown here is derived from an EMBL/GenBank/DDBJ whole genome shotgun (WGS) entry which is preliminary data.</text>
</comment>
<organism evidence="1 2">
    <name type="scientific">Caldisericum exile</name>
    <dbReference type="NCBI Taxonomy" id="693075"/>
    <lineage>
        <taxon>Bacteria</taxon>
        <taxon>Pseudomonadati</taxon>
        <taxon>Caldisericota/Cryosericota group</taxon>
        <taxon>Caldisericota</taxon>
        <taxon>Caldisericia</taxon>
        <taxon>Caldisericales</taxon>
        <taxon>Caldisericaceae</taxon>
        <taxon>Caldisericum</taxon>
    </lineage>
</organism>
<reference evidence="1 2" key="1">
    <citation type="submission" date="2018-01" db="EMBL/GenBank/DDBJ databases">
        <title>Metagenomic assembled genomes from two thermal pools in the Uzon Caldera, Kamchatka, Russia.</title>
        <authorList>
            <person name="Wilkins L."/>
            <person name="Ettinger C."/>
        </authorList>
    </citation>
    <scope>NUCLEOTIDE SEQUENCE [LARGE SCALE GENOMIC DNA]</scope>
    <source>
        <strain evidence="1">ARK-10</strain>
    </source>
</reference>